<dbReference type="InterPro" id="IPR036873">
    <property type="entry name" value="Rhodanese-like_dom_sf"/>
</dbReference>
<evidence type="ECO:0000259" key="1">
    <source>
        <dbReference type="PROSITE" id="PS50206"/>
    </source>
</evidence>
<proteinExistence type="predicted"/>
<dbReference type="RefSeq" id="WP_168568861.1">
    <property type="nucleotide sequence ID" value="NZ_CP051167.1"/>
</dbReference>
<dbReference type="PANTHER" id="PTHR43031:SF16">
    <property type="entry name" value="OXIDOREDUCTASE"/>
    <property type="match status" value="1"/>
</dbReference>
<dbReference type="Proteomes" id="UP000500857">
    <property type="component" value="Chromosome"/>
</dbReference>
<keyword evidence="3" id="KW-1185">Reference proteome</keyword>
<dbReference type="SMART" id="SM00450">
    <property type="entry name" value="RHOD"/>
    <property type="match status" value="1"/>
</dbReference>
<dbReference type="Pfam" id="PF00581">
    <property type="entry name" value="Rhodanese"/>
    <property type="match status" value="1"/>
</dbReference>
<organism evidence="2 3">
    <name type="scientific">Oxynema aestuarii AP17</name>
    <dbReference type="NCBI Taxonomy" id="2064643"/>
    <lineage>
        <taxon>Bacteria</taxon>
        <taxon>Bacillati</taxon>
        <taxon>Cyanobacteriota</taxon>
        <taxon>Cyanophyceae</taxon>
        <taxon>Oscillatoriophycideae</taxon>
        <taxon>Oscillatoriales</taxon>
        <taxon>Oscillatoriaceae</taxon>
        <taxon>Oxynema</taxon>
        <taxon>Oxynema aestuarii</taxon>
    </lineage>
</organism>
<evidence type="ECO:0000313" key="2">
    <source>
        <dbReference type="EMBL" id="QIZ70706.1"/>
    </source>
</evidence>
<dbReference type="InterPro" id="IPR050229">
    <property type="entry name" value="GlpE_sulfurtransferase"/>
</dbReference>
<sequence length="112" mass="12538">MAQTKKRKATLKTLTPSQLKSRKQQLEIIDARGFLEYLFGHIPGAKRMSRDRILQELPKDRAIVVTCMSGARSAALGHWLVAQGYQKVYNLQGGCMGWQQSGYGLKQGRSEA</sequence>
<accession>A0A6H1TWX4</accession>
<dbReference type="KEGG" id="oxy:HCG48_09035"/>
<dbReference type="CDD" id="cd00158">
    <property type="entry name" value="RHOD"/>
    <property type="match status" value="1"/>
</dbReference>
<dbReference type="Gene3D" id="3.40.250.10">
    <property type="entry name" value="Rhodanese-like domain"/>
    <property type="match status" value="1"/>
</dbReference>
<dbReference type="SUPFAM" id="SSF52821">
    <property type="entry name" value="Rhodanese/Cell cycle control phosphatase"/>
    <property type="match status" value="1"/>
</dbReference>
<protein>
    <submittedName>
        <fullName evidence="2">Rhodanese-like domain-containing protein</fullName>
    </submittedName>
</protein>
<name>A0A6H1TWX4_9CYAN</name>
<dbReference type="AlphaFoldDB" id="A0A6H1TWX4"/>
<gene>
    <name evidence="2" type="ORF">HCG48_09035</name>
</gene>
<dbReference type="PROSITE" id="PS50206">
    <property type="entry name" value="RHODANESE_3"/>
    <property type="match status" value="1"/>
</dbReference>
<evidence type="ECO:0000313" key="3">
    <source>
        <dbReference type="Proteomes" id="UP000500857"/>
    </source>
</evidence>
<dbReference type="InterPro" id="IPR001763">
    <property type="entry name" value="Rhodanese-like_dom"/>
</dbReference>
<feature type="domain" description="Rhodanese" evidence="1">
    <location>
        <begin position="22"/>
        <end position="107"/>
    </location>
</feature>
<reference evidence="2 3" key="1">
    <citation type="submission" date="2020-04" db="EMBL/GenBank/DDBJ databases">
        <authorList>
            <person name="Basu S."/>
            <person name="Maruthanayagam V."/>
            <person name="Chakraborty S."/>
            <person name="Pramanik A."/>
            <person name="Mukherjee J."/>
            <person name="Brink B."/>
        </authorList>
    </citation>
    <scope>NUCLEOTIDE SEQUENCE [LARGE SCALE GENOMIC DNA]</scope>
    <source>
        <strain evidence="2 3">AP17</strain>
    </source>
</reference>
<dbReference type="PANTHER" id="PTHR43031">
    <property type="entry name" value="FAD-DEPENDENT OXIDOREDUCTASE"/>
    <property type="match status" value="1"/>
</dbReference>
<dbReference type="EMBL" id="CP051167">
    <property type="protein sequence ID" value="QIZ70706.1"/>
    <property type="molecule type" value="Genomic_DNA"/>
</dbReference>